<dbReference type="Pfam" id="PF13450">
    <property type="entry name" value="NAD_binding_8"/>
    <property type="match status" value="1"/>
</dbReference>
<accession>A0A4Y5YXZ1</accession>
<dbReference type="SUPFAM" id="SSF51905">
    <property type="entry name" value="FAD/NAD(P)-binding domain"/>
    <property type="match status" value="1"/>
</dbReference>
<dbReference type="Gene3D" id="3.50.50.60">
    <property type="entry name" value="FAD/NAD(P)-binding domain"/>
    <property type="match status" value="2"/>
</dbReference>
<evidence type="ECO:0000313" key="2">
    <source>
        <dbReference type="EMBL" id="QDE37791.1"/>
    </source>
</evidence>
<dbReference type="PANTHER" id="PTHR47469">
    <property type="entry name" value="MONOOXYGENASE-LIKE"/>
    <property type="match status" value="1"/>
</dbReference>
<dbReference type="EMBL" id="CP041046">
    <property type="protein sequence ID" value="QDE37791.1"/>
    <property type="molecule type" value="Genomic_DNA"/>
</dbReference>
<dbReference type="OrthoDB" id="9782160at2"/>
<dbReference type="PANTHER" id="PTHR47469:SF2">
    <property type="entry name" value="OS06G0597600 PROTEIN"/>
    <property type="match status" value="1"/>
</dbReference>
<organism evidence="2 3">
    <name type="scientific">Luteibacter pinisoli</name>
    <dbReference type="NCBI Taxonomy" id="2589080"/>
    <lineage>
        <taxon>Bacteria</taxon>
        <taxon>Pseudomonadati</taxon>
        <taxon>Pseudomonadota</taxon>
        <taxon>Gammaproteobacteria</taxon>
        <taxon>Lysobacterales</taxon>
        <taxon>Rhodanobacteraceae</taxon>
        <taxon>Luteibacter</taxon>
    </lineage>
</organism>
<dbReference type="NCBIfam" id="NF005566">
    <property type="entry name" value="PRK07236.1"/>
    <property type="match status" value="1"/>
</dbReference>
<evidence type="ECO:0000259" key="1">
    <source>
        <dbReference type="Pfam" id="PF22607"/>
    </source>
</evidence>
<dbReference type="Pfam" id="PF22607">
    <property type="entry name" value="FAD_binding-like"/>
    <property type="match status" value="1"/>
</dbReference>
<dbReference type="Proteomes" id="UP000316093">
    <property type="component" value="Chromosome"/>
</dbReference>
<dbReference type="PRINTS" id="PR00420">
    <property type="entry name" value="RNGMNOXGNASE"/>
</dbReference>
<evidence type="ECO:0000313" key="3">
    <source>
        <dbReference type="Proteomes" id="UP000316093"/>
    </source>
</evidence>
<gene>
    <name evidence="2" type="ORF">FIV34_00545</name>
</gene>
<name>A0A4Y5YXZ1_9GAMM</name>
<dbReference type="KEGG" id="lpy:FIV34_00545"/>
<dbReference type="AlphaFoldDB" id="A0A4Y5YXZ1"/>
<feature type="domain" description="2,6-dihydroxypyridine 3-monooxygenase substrate binding" evidence="1">
    <location>
        <begin position="163"/>
        <end position="291"/>
    </location>
</feature>
<sequence>MRIGIVGGSLGGLFAAALLRADGHEVHVFERAEGGLAGRGAGLVAQHEVFEILRRLGTESAARVGVVAYERIVLARDGTVLSTEPTPQMQVSWDGLYRALRAHVPAGSYHTGDGVVRVDQSATHAFVERASGDRLAFDCVVGADGIGSVVRAVVTPTQRDNHYTGYVAWRGLLPEAEVPAIAASSLFDRFAFYFSPNGQALGYLVPGPDGEIAPGRRRYNWVWYRQAPGAEGLRRTLRDAEGQAHPFSLARGEVSTEDRDALRDAARNDLPPAFRVLVDAEPTPFVQAIFDHESSRMASGRIALLGDAAFVVRPHTAMGAAKAAGDAMTLVGALRRLPVREALVAYEAERLPVGRRIAAYGRQLGESLQPA</sequence>
<protein>
    <submittedName>
        <fullName evidence="2">2-polyprenyl-6-methoxyphenol hydroxylase</fullName>
    </submittedName>
</protein>
<keyword evidence="3" id="KW-1185">Reference proteome</keyword>
<reference evidence="2 3" key="1">
    <citation type="submission" date="2019-06" db="EMBL/GenBank/DDBJ databases">
        <title>A complete genome sequence for Luteibacter pinisoli MAH-14.</title>
        <authorList>
            <person name="Baltrus D.A."/>
        </authorList>
    </citation>
    <scope>NUCLEOTIDE SEQUENCE [LARGE SCALE GENOMIC DNA]</scope>
    <source>
        <strain evidence="2 3">MAH-14</strain>
    </source>
</reference>
<dbReference type="InterPro" id="IPR053212">
    <property type="entry name" value="DHP_3-monooxygenase"/>
</dbReference>
<dbReference type="InterPro" id="IPR054707">
    <property type="entry name" value="DhpH_subs-bd"/>
</dbReference>
<dbReference type="InterPro" id="IPR036188">
    <property type="entry name" value="FAD/NAD-bd_sf"/>
</dbReference>
<proteinExistence type="predicted"/>
<dbReference type="RefSeq" id="WP_139978615.1">
    <property type="nucleotide sequence ID" value="NZ_CP041046.1"/>
</dbReference>
<dbReference type="SUPFAM" id="SSF54373">
    <property type="entry name" value="FAD-linked reductases, C-terminal domain"/>
    <property type="match status" value="1"/>
</dbReference>